<proteinExistence type="inferred from homology"/>
<evidence type="ECO:0000256" key="2">
    <source>
        <dbReference type="SAM" id="MobiDB-lite"/>
    </source>
</evidence>
<dbReference type="Pfam" id="PF01471">
    <property type="entry name" value="PG_binding_1"/>
    <property type="match status" value="1"/>
</dbReference>
<feature type="domain" description="Peptidoglycan recognition protein family" evidence="5">
    <location>
        <begin position="40"/>
        <end position="194"/>
    </location>
</feature>
<dbReference type="PROSITE" id="PS51318">
    <property type="entry name" value="TAT"/>
    <property type="match status" value="1"/>
</dbReference>
<dbReference type="Proteomes" id="UP000371041">
    <property type="component" value="Chromosome"/>
</dbReference>
<dbReference type="SUPFAM" id="SSF55846">
    <property type="entry name" value="N-acetylmuramoyl-L-alanine amidase-like"/>
    <property type="match status" value="1"/>
</dbReference>
<dbReference type="SUPFAM" id="SSF47090">
    <property type="entry name" value="PGBD-like"/>
    <property type="match status" value="1"/>
</dbReference>
<sequence length="368" mass="39343">MSLHDLHMARRTLLASGLAVTAVGAVGIPASAAQRATAAPSISTTSDWEARDPSSSVDVLDSKPNKIIVHHTATPNSDDTSQSHAFALCRSIQNYHMDSNGWLDTGQNFTNSRGGHLMEGRHKSLNALEGGSQHVLGAHAGEQNSVALGIENEGTYTEASVPSALWNALVELCSYMISQYGIDASAIYGHRDYMSTACPGDVLYQRLPELRTEVALATAQSEPVTPAVWPLLTPEARGPRVTAAQLLLRSHGGRVPVNGVFDVDTRRAAQVFLDAHRPHRVECSATRTPERDLFGGTAWTSLAPVLSERATGDAVRAAQAVLTSRGHHASGEDGFGARTVDAVRRFQARQGLPTTGVVDHPTWQRLLG</sequence>
<reference evidence="7" key="1">
    <citation type="submission" date="2019-11" db="EMBL/GenBank/DDBJ databases">
        <title>The complete genome sequence of Saccharopolyspora sp. E2A.</title>
        <authorList>
            <person name="Zhang G."/>
        </authorList>
    </citation>
    <scope>NUCLEOTIDE SEQUENCE [LARGE SCALE GENOMIC DNA]</scope>
    <source>
        <strain evidence="7">E2A</strain>
    </source>
</reference>
<evidence type="ECO:0000256" key="3">
    <source>
        <dbReference type="SAM" id="SignalP"/>
    </source>
</evidence>
<name>A0A5Q3QEJ2_9PSEU</name>
<evidence type="ECO:0000313" key="7">
    <source>
        <dbReference type="Proteomes" id="UP000371041"/>
    </source>
</evidence>
<dbReference type="InterPro" id="IPR006619">
    <property type="entry name" value="PGRP_domain_met/bac"/>
</dbReference>
<keyword evidence="3" id="KW-0732">Signal</keyword>
<accession>A0A5Q3QEJ2</accession>
<dbReference type="PANTHER" id="PTHR11022:SF41">
    <property type="entry name" value="PEPTIDOGLYCAN-RECOGNITION PROTEIN LC-RELATED"/>
    <property type="match status" value="1"/>
</dbReference>
<feature type="chain" id="PRO_5024345600" evidence="3">
    <location>
        <begin position="33"/>
        <end position="368"/>
    </location>
</feature>
<dbReference type="InterPro" id="IPR015510">
    <property type="entry name" value="PGRP"/>
</dbReference>
<dbReference type="InterPro" id="IPR036505">
    <property type="entry name" value="Amidase/PGRP_sf"/>
</dbReference>
<dbReference type="EMBL" id="CP045929">
    <property type="protein sequence ID" value="QGK69925.1"/>
    <property type="molecule type" value="Genomic_DNA"/>
</dbReference>
<evidence type="ECO:0000259" key="5">
    <source>
        <dbReference type="SMART" id="SM00701"/>
    </source>
</evidence>
<dbReference type="AlphaFoldDB" id="A0A5Q3QEJ2"/>
<dbReference type="GO" id="GO:0008270">
    <property type="term" value="F:zinc ion binding"/>
    <property type="evidence" value="ECO:0007669"/>
    <property type="project" value="InterPro"/>
</dbReference>
<dbReference type="InterPro" id="IPR036365">
    <property type="entry name" value="PGBD-like_sf"/>
</dbReference>
<gene>
    <name evidence="6" type="ORF">GIY23_10690</name>
</gene>
<dbReference type="KEGG" id="sace:GIY23_10690"/>
<dbReference type="Gene3D" id="3.40.80.10">
    <property type="entry name" value="Peptidoglycan recognition protein-like"/>
    <property type="match status" value="1"/>
</dbReference>
<comment type="similarity">
    <text evidence="1">Belongs to the N-acetylmuramoyl-L-alanine amidase 2 family.</text>
</comment>
<feature type="compositionally biased region" description="Polar residues" evidence="2">
    <location>
        <begin position="40"/>
        <end position="57"/>
    </location>
</feature>
<dbReference type="InterPro" id="IPR036366">
    <property type="entry name" value="PGBDSf"/>
</dbReference>
<evidence type="ECO:0000259" key="4">
    <source>
        <dbReference type="SMART" id="SM00644"/>
    </source>
</evidence>
<evidence type="ECO:0000313" key="6">
    <source>
        <dbReference type="EMBL" id="QGK69925.1"/>
    </source>
</evidence>
<dbReference type="GO" id="GO:0008745">
    <property type="term" value="F:N-acetylmuramoyl-L-alanine amidase activity"/>
    <property type="evidence" value="ECO:0007669"/>
    <property type="project" value="InterPro"/>
</dbReference>
<evidence type="ECO:0000256" key="1">
    <source>
        <dbReference type="ARBA" id="ARBA00007553"/>
    </source>
</evidence>
<dbReference type="CDD" id="cd06583">
    <property type="entry name" value="PGRP"/>
    <property type="match status" value="1"/>
</dbReference>
<organism evidence="6 7">
    <name type="scientific">Allosaccharopolyspora coralli</name>
    <dbReference type="NCBI Taxonomy" id="2665642"/>
    <lineage>
        <taxon>Bacteria</taxon>
        <taxon>Bacillati</taxon>
        <taxon>Actinomycetota</taxon>
        <taxon>Actinomycetes</taxon>
        <taxon>Pseudonocardiales</taxon>
        <taxon>Pseudonocardiaceae</taxon>
        <taxon>Allosaccharopolyspora</taxon>
    </lineage>
</organism>
<dbReference type="SMART" id="SM00701">
    <property type="entry name" value="PGRP"/>
    <property type="match status" value="1"/>
</dbReference>
<dbReference type="GO" id="GO:0009253">
    <property type="term" value="P:peptidoglycan catabolic process"/>
    <property type="evidence" value="ECO:0007669"/>
    <property type="project" value="InterPro"/>
</dbReference>
<feature type="region of interest" description="Disordered" evidence="2">
    <location>
        <begin position="33"/>
        <end position="60"/>
    </location>
</feature>
<dbReference type="SMART" id="SM00644">
    <property type="entry name" value="Ami_2"/>
    <property type="match status" value="1"/>
</dbReference>
<dbReference type="PANTHER" id="PTHR11022">
    <property type="entry name" value="PEPTIDOGLYCAN RECOGNITION PROTEIN"/>
    <property type="match status" value="1"/>
</dbReference>
<dbReference type="Gene3D" id="1.10.101.10">
    <property type="entry name" value="PGBD-like superfamily/PGBD"/>
    <property type="match status" value="1"/>
</dbReference>
<feature type="signal peptide" evidence="3">
    <location>
        <begin position="1"/>
        <end position="32"/>
    </location>
</feature>
<protein>
    <submittedName>
        <fullName evidence="6">N-acetylmuramoyl-L-alanine amidase</fullName>
    </submittedName>
</protein>
<feature type="domain" description="N-acetylmuramoyl-L-alanine amidase" evidence="4">
    <location>
        <begin position="52"/>
        <end position="200"/>
    </location>
</feature>
<keyword evidence="7" id="KW-1185">Reference proteome</keyword>
<dbReference type="RefSeq" id="WP_154076518.1">
    <property type="nucleotide sequence ID" value="NZ_CP045929.1"/>
</dbReference>
<dbReference type="Pfam" id="PF01510">
    <property type="entry name" value="Amidase_2"/>
    <property type="match status" value="1"/>
</dbReference>
<dbReference type="InterPro" id="IPR002502">
    <property type="entry name" value="Amidase_domain"/>
</dbReference>
<dbReference type="InterPro" id="IPR002477">
    <property type="entry name" value="Peptidoglycan-bd-like"/>
</dbReference>
<dbReference type="InterPro" id="IPR006311">
    <property type="entry name" value="TAT_signal"/>
</dbReference>